<evidence type="ECO:0000313" key="2">
    <source>
        <dbReference type="EMBL" id="QKV17347.1"/>
    </source>
</evidence>
<protein>
    <submittedName>
        <fullName evidence="2">Exopolysaccharide biosynthesis protein</fullName>
    </submittedName>
</protein>
<keyword evidence="3" id="KW-1185">Reference proteome</keyword>
<dbReference type="EMBL" id="CP054836">
    <property type="protein sequence ID" value="QKV17347.1"/>
    <property type="molecule type" value="Genomic_DNA"/>
</dbReference>
<evidence type="ECO:0000256" key="1">
    <source>
        <dbReference type="SAM" id="Phobius"/>
    </source>
</evidence>
<dbReference type="PIRSF" id="PIRSF033239">
    <property type="entry name" value="ExoD"/>
    <property type="match status" value="1"/>
</dbReference>
<feature type="transmembrane region" description="Helical" evidence="1">
    <location>
        <begin position="74"/>
        <end position="96"/>
    </location>
</feature>
<keyword evidence="1" id="KW-0472">Membrane</keyword>
<feature type="transmembrane region" description="Helical" evidence="1">
    <location>
        <begin position="52"/>
        <end position="68"/>
    </location>
</feature>
<dbReference type="Proteomes" id="UP000509367">
    <property type="component" value="Chromosome"/>
</dbReference>
<dbReference type="AlphaFoldDB" id="A0A6N1VE80"/>
<dbReference type="KEGG" id="orm:HTY61_02135"/>
<name>A0A6N1VE80_9HYPH</name>
<dbReference type="PANTHER" id="PTHR41795">
    <property type="entry name" value="EXOPOLYSACCHARIDE SYNTHESIS PROTEIN"/>
    <property type="match status" value="1"/>
</dbReference>
<feature type="transmembrane region" description="Helical" evidence="1">
    <location>
        <begin position="184"/>
        <end position="211"/>
    </location>
</feature>
<dbReference type="InterPro" id="IPR010331">
    <property type="entry name" value="ExoD"/>
</dbReference>
<feature type="transmembrane region" description="Helical" evidence="1">
    <location>
        <begin position="148"/>
        <end position="178"/>
    </location>
</feature>
<evidence type="ECO:0000313" key="3">
    <source>
        <dbReference type="Proteomes" id="UP000509367"/>
    </source>
</evidence>
<dbReference type="RefSeq" id="WP_175275243.1">
    <property type="nucleotide sequence ID" value="NZ_CP054836.1"/>
</dbReference>
<keyword evidence="1" id="KW-1133">Transmembrane helix</keyword>
<reference evidence="2 3" key="1">
    <citation type="submission" date="2020-06" db="EMBL/GenBank/DDBJ databases">
        <title>Oricola thermophila sp. nov. isolated from a tidal sediments.</title>
        <authorList>
            <person name="Kwon K.K."/>
            <person name="Yang S.-H."/>
            <person name="Park M.-J."/>
        </authorList>
    </citation>
    <scope>NUCLEOTIDE SEQUENCE [LARGE SCALE GENOMIC DNA]</scope>
    <source>
        <strain evidence="2 3">MEBiC13590</strain>
    </source>
</reference>
<dbReference type="PANTHER" id="PTHR41795:SF1">
    <property type="entry name" value="EXOPOLYSACCHARIDE SYNTHESIS PROTEIN"/>
    <property type="match status" value="1"/>
</dbReference>
<keyword evidence="1" id="KW-0812">Transmembrane</keyword>
<organism evidence="2 3">
    <name type="scientific">Oricola thermophila</name>
    <dbReference type="NCBI Taxonomy" id="2742145"/>
    <lineage>
        <taxon>Bacteria</taxon>
        <taxon>Pseudomonadati</taxon>
        <taxon>Pseudomonadota</taxon>
        <taxon>Alphaproteobacteria</taxon>
        <taxon>Hyphomicrobiales</taxon>
        <taxon>Ahrensiaceae</taxon>
        <taxon>Oricola</taxon>
    </lineage>
</organism>
<accession>A0A6N1VE80</accession>
<proteinExistence type="predicted"/>
<dbReference type="Pfam" id="PF06055">
    <property type="entry name" value="ExoD"/>
    <property type="match status" value="1"/>
</dbReference>
<gene>
    <name evidence="2" type="ORF">HTY61_02135</name>
</gene>
<sequence>MLQENPEQFEPAEATISFGHPRPLSKVLRDLASEERGVITVRRMRNALADRSFATFLVFTAGLNLLPFPPGSTLILGIPIVLVAFQMVMGYPTVWLPRFFLRRSLSQKAFHRMTTRLIPFLERLENWVRPRYWPFPSAKSAEKAVGTIALVFGIAVVIPIPFGNWLPALAAFICGIALSERDGFWLTIGIATGVIAIGIMVGVVIVAHAFAHTWLL</sequence>